<name>A0A645D420_9ZZZZ</name>
<evidence type="ECO:0000256" key="1">
    <source>
        <dbReference type="ARBA" id="ARBA00022490"/>
    </source>
</evidence>
<gene>
    <name evidence="4" type="primary">purL_32</name>
    <name evidence="4" type="ORF">SDC9_130446</name>
</gene>
<dbReference type="InterPro" id="IPR036921">
    <property type="entry name" value="PurM-like_N_sf"/>
</dbReference>
<comment type="caution">
    <text evidence="4">The sequence shown here is derived from an EMBL/GenBank/DDBJ whole genome shotgun (WGS) entry which is preliminary data.</text>
</comment>
<dbReference type="InterPro" id="IPR010074">
    <property type="entry name" value="PRibForGlyAmidine_synth_PurL"/>
</dbReference>
<accession>A0A645D420</accession>
<dbReference type="SUPFAM" id="SSF55326">
    <property type="entry name" value="PurM N-terminal domain-like"/>
    <property type="match status" value="1"/>
</dbReference>
<dbReference type="HAMAP" id="MF_00420">
    <property type="entry name" value="PurL_2"/>
    <property type="match status" value="1"/>
</dbReference>
<dbReference type="GO" id="GO:0004642">
    <property type="term" value="F:phosphoribosylformylglycinamidine synthase activity"/>
    <property type="evidence" value="ECO:0007669"/>
    <property type="project" value="UniProtKB-EC"/>
</dbReference>
<dbReference type="GO" id="GO:0006189">
    <property type="term" value="P:'de novo' IMP biosynthetic process"/>
    <property type="evidence" value="ECO:0007669"/>
    <property type="project" value="InterPro"/>
</dbReference>
<evidence type="ECO:0000259" key="3">
    <source>
        <dbReference type="Pfam" id="PF02769"/>
    </source>
</evidence>
<dbReference type="Pfam" id="PF00586">
    <property type="entry name" value="AIRS"/>
    <property type="match status" value="1"/>
</dbReference>
<dbReference type="InterPro" id="IPR036676">
    <property type="entry name" value="PurM-like_C_sf"/>
</dbReference>
<feature type="domain" description="PurM-like C-terminal" evidence="3">
    <location>
        <begin position="164"/>
        <end position="303"/>
    </location>
</feature>
<dbReference type="Gene3D" id="3.90.650.10">
    <property type="entry name" value="PurM-like C-terminal domain"/>
    <property type="match status" value="1"/>
</dbReference>
<organism evidence="4">
    <name type="scientific">bioreactor metagenome</name>
    <dbReference type="NCBI Taxonomy" id="1076179"/>
    <lineage>
        <taxon>unclassified sequences</taxon>
        <taxon>metagenomes</taxon>
        <taxon>ecological metagenomes</taxon>
    </lineage>
</organism>
<feature type="domain" description="PurM-like N-terminal" evidence="2">
    <location>
        <begin position="31"/>
        <end position="150"/>
    </location>
</feature>
<dbReference type="Pfam" id="PF02769">
    <property type="entry name" value="AIRS_C"/>
    <property type="match status" value="1"/>
</dbReference>
<dbReference type="InterPro" id="IPR010918">
    <property type="entry name" value="PurM-like_C_dom"/>
</dbReference>
<reference evidence="4" key="1">
    <citation type="submission" date="2019-08" db="EMBL/GenBank/DDBJ databases">
        <authorList>
            <person name="Kucharzyk K."/>
            <person name="Murdoch R.W."/>
            <person name="Higgins S."/>
            <person name="Loffler F."/>
        </authorList>
    </citation>
    <scope>NUCLEOTIDE SEQUENCE</scope>
</reference>
<sequence length="326" mass="34055">MIGSPNQADKSWVTDQYDRYVRGNSVLAQPDDSGMLRIDETTNLGIALSTDANGRYTWLNPYLGAQLSLAEAYRNVAVTGATPVAITDCLNYGSPEDPEVMWSFVESIKGLVDGCATLGTPVTGGNVSFYNQTGDTAILPTPLIGVLGVVDDVTRHTTTGFRAAGDEVWQLGATHEELDGSVWAGVVHQHLGGVPPRVDFAAEQRLAAVMATAAQEGLLTSAHDLSAGGLAVGLVESALRHGQGVRVRLEGDPFVGLFSESVARAVVSVAPEKAGRLAALCAEHGVPAGRLGEVTDDAAVEVEGQFRLGLDALRAAWAAPIRAALA</sequence>
<protein>
    <submittedName>
        <fullName evidence="4">Phosphoribosylformylglycinamidine synthase subunit PurL</fullName>
        <ecNumber evidence="4">6.3.5.3</ecNumber>
    </submittedName>
</protein>
<dbReference type="Gene3D" id="3.30.1330.10">
    <property type="entry name" value="PurM-like, N-terminal domain"/>
    <property type="match status" value="1"/>
</dbReference>
<dbReference type="InterPro" id="IPR016188">
    <property type="entry name" value="PurM-like_N"/>
</dbReference>
<dbReference type="CDD" id="cd02204">
    <property type="entry name" value="PurL_repeat2"/>
    <property type="match status" value="1"/>
</dbReference>
<dbReference type="SUPFAM" id="SSF56042">
    <property type="entry name" value="PurM C-terminal domain-like"/>
    <property type="match status" value="1"/>
</dbReference>
<proteinExistence type="inferred from homology"/>
<dbReference type="EMBL" id="VSSQ01032193">
    <property type="protein sequence ID" value="MPM83382.1"/>
    <property type="molecule type" value="Genomic_DNA"/>
</dbReference>
<dbReference type="AlphaFoldDB" id="A0A645D420"/>
<keyword evidence="4" id="KW-0436">Ligase</keyword>
<keyword evidence="1" id="KW-0963">Cytoplasm</keyword>
<evidence type="ECO:0000313" key="4">
    <source>
        <dbReference type="EMBL" id="MPM83382.1"/>
    </source>
</evidence>
<dbReference type="PANTHER" id="PTHR43555">
    <property type="entry name" value="PHOSPHORIBOSYLFORMYLGLYCINAMIDINE SYNTHASE SUBUNIT PURL"/>
    <property type="match status" value="1"/>
</dbReference>
<dbReference type="EC" id="6.3.5.3" evidence="4"/>
<evidence type="ECO:0000259" key="2">
    <source>
        <dbReference type="Pfam" id="PF00586"/>
    </source>
</evidence>
<dbReference type="PANTHER" id="PTHR43555:SF1">
    <property type="entry name" value="PHOSPHORIBOSYLFORMYLGLYCINAMIDINE SYNTHASE SUBUNIT PURL"/>
    <property type="match status" value="1"/>
</dbReference>